<name>A0A644WUK3_9ZZZZ</name>
<feature type="compositionally biased region" description="Basic and acidic residues" evidence="5">
    <location>
        <begin position="354"/>
        <end position="365"/>
    </location>
</feature>
<keyword evidence="6" id="KW-0472">Membrane</keyword>
<keyword evidence="6" id="KW-0812">Transmembrane</keyword>
<evidence type="ECO:0000256" key="2">
    <source>
        <dbReference type="ARBA" id="ARBA00022741"/>
    </source>
</evidence>
<dbReference type="PANTHER" id="PTHR43289">
    <property type="entry name" value="MITOGEN-ACTIVATED PROTEIN KINASE KINASE KINASE 20-RELATED"/>
    <property type="match status" value="1"/>
</dbReference>
<evidence type="ECO:0000259" key="7">
    <source>
        <dbReference type="PROSITE" id="PS50011"/>
    </source>
</evidence>
<accession>A0A644WUK3</accession>
<keyword evidence="2" id="KW-0547">Nucleotide-binding</keyword>
<dbReference type="AlphaFoldDB" id="A0A644WUK3"/>
<dbReference type="PROSITE" id="PS50011">
    <property type="entry name" value="PROTEIN_KINASE_DOM"/>
    <property type="match status" value="1"/>
</dbReference>
<dbReference type="GO" id="GO:0004674">
    <property type="term" value="F:protein serine/threonine kinase activity"/>
    <property type="evidence" value="ECO:0007669"/>
    <property type="project" value="UniProtKB-EC"/>
</dbReference>
<dbReference type="EMBL" id="VSSQ01001307">
    <property type="protein sequence ID" value="MPM07168.1"/>
    <property type="molecule type" value="Genomic_DNA"/>
</dbReference>
<dbReference type="GO" id="GO:0005524">
    <property type="term" value="F:ATP binding"/>
    <property type="evidence" value="ECO:0007669"/>
    <property type="project" value="UniProtKB-KW"/>
</dbReference>
<comment type="caution">
    <text evidence="8">The sequence shown here is derived from an EMBL/GenBank/DDBJ whole genome shotgun (WGS) entry which is preliminary data.</text>
</comment>
<reference evidence="8" key="1">
    <citation type="submission" date="2019-08" db="EMBL/GenBank/DDBJ databases">
        <authorList>
            <person name="Kucharzyk K."/>
            <person name="Murdoch R.W."/>
            <person name="Higgins S."/>
            <person name="Loffler F."/>
        </authorList>
    </citation>
    <scope>NUCLEOTIDE SEQUENCE</scope>
</reference>
<protein>
    <submittedName>
        <fullName evidence="8">Serine/threonine-protein kinase PknD</fullName>
        <ecNumber evidence="8">2.7.11.1</ecNumber>
    </submittedName>
</protein>
<evidence type="ECO:0000256" key="6">
    <source>
        <dbReference type="SAM" id="Phobius"/>
    </source>
</evidence>
<proteinExistence type="predicted"/>
<feature type="domain" description="Protein kinase" evidence="7">
    <location>
        <begin position="49"/>
        <end position="323"/>
    </location>
</feature>
<dbReference type="InterPro" id="IPR017441">
    <property type="entry name" value="Protein_kinase_ATP_BS"/>
</dbReference>
<dbReference type="EC" id="2.7.11.1" evidence="8"/>
<feature type="compositionally biased region" description="Basic residues" evidence="5">
    <location>
        <begin position="374"/>
        <end position="384"/>
    </location>
</feature>
<dbReference type="Gene3D" id="2.130.10.30">
    <property type="entry name" value="Regulator of chromosome condensation 1/beta-lactamase-inhibitor protein II"/>
    <property type="match status" value="1"/>
</dbReference>
<dbReference type="CDD" id="cd14014">
    <property type="entry name" value="STKc_PknB_like"/>
    <property type="match status" value="1"/>
</dbReference>
<keyword evidence="6" id="KW-1133">Transmembrane helix</keyword>
<evidence type="ECO:0000256" key="3">
    <source>
        <dbReference type="ARBA" id="ARBA00022777"/>
    </source>
</evidence>
<dbReference type="PROSITE" id="PS00109">
    <property type="entry name" value="PROTEIN_KINASE_TYR"/>
    <property type="match status" value="1"/>
</dbReference>
<dbReference type="Gene3D" id="3.30.200.20">
    <property type="entry name" value="Phosphorylase Kinase, domain 1"/>
    <property type="match status" value="1"/>
</dbReference>
<dbReference type="InterPro" id="IPR000719">
    <property type="entry name" value="Prot_kinase_dom"/>
</dbReference>
<feature type="transmembrane region" description="Helical" evidence="6">
    <location>
        <begin position="391"/>
        <end position="413"/>
    </location>
</feature>
<evidence type="ECO:0000256" key="4">
    <source>
        <dbReference type="ARBA" id="ARBA00022840"/>
    </source>
</evidence>
<gene>
    <name evidence="8" type="primary">pknD_7</name>
    <name evidence="8" type="ORF">SDC9_53474</name>
</gene>
<dbReference type="SUPFAM" id="SSF56112">
    <property type="entry name" value="Protein kinase-like (PK-like)"/>
    <property type="match status" value="1"/>
</dbReference>
<evidence type="ECO:0000256" key="5">
    <source>
        <dbReference type="SAM" id="MobiDB-lite"/>
    </source>
</evidence>
<dbReference type="InterPro" id="IPR011009">
    <property type="entry name" value="Kinase-like_dom_sf"/>
</dbReference>
<dbReference type="Gene3D" id="1.10.510.10">
    <property type="entry name" value="Transferase(Phosphotransferase) domain 1"/>
    <property type="match status" value="1"/>
</dbReference>
<keyword evidence="1 8" id="KW-0808">Transferase</keyword>
<dbReference type="Pfam" id="PF00069">
    <property type="entry name" value="Pkinase"/>
    <property type="match status" value="1"/>
</dbReference>
<dbReference type="InterPro" id="IPR008266">
    <property type="entry name" value="Tyr_kinase_AS"/>
</dbReference>
<evidence type="ECO:0000313" key="8">
    <source>
        <dbReference type="EMBL" id="MPM07168.1"/>
    </source>
</evidence>
<evidence type="ECO:0000256" key="1">
    <source>
        <dbReference type="ARBA" id="ARBA00022679"/>
    </source>
</evidence>
<organism evidence="8">
    <name type="scientific">bioreactor metagenome</name>
    <dbReference type="NCBI Taxonomy" id="1076179"/>
    <lineage>
        <taxon>unclassified sequences</taxon>
        <taxon>metagenomes</taxon>
        <taxon>ecological metagenomes</taxon>
    </lineage>
</organism>
<keyword evidence="4" id="KW-0067">ATP-binding</keyword>
<dbReference type="PROSITE" id="PS00107">
    <property type="entry name" value="PROTEIN_KINASE_ATP"/>
    <property type="match status" value="1"/>
</dbReference>
<sequence length="1184" mass="131441">MLETSAHCMRCMAFLKREDDVCPDCGFDNAFAHNADFQLECASILGGAYFVGCALGQGGFGITYIGWDLNLEQKIAIKEFFPEGCVMRDARTHSAVLPYPGEREIAFKKGRERFVNEARALAKFAKDDGIVGVRGFVNENGTSYIIMDFIEGETLKAYVKKHEGKLSVEETLTLFQPLFQSLENIHKKGLIHRDISPDNIMLQNDGQLVLLDFGAARQISTYGEHSNTVNVKHGFAPEEQYRTHGEQGAWTDIYSLCATIYYLTTGVIPQQALERMANQAQLVPPNQLGASFTRKQEKALMKGLSVRGDQRQQNISELKAELYDEVGSGSTRDPKRRGKETGKESIYLPTVIPSDEKEADAEKDNLTQPFITKPVKKKKERKRSNQNLRKTILVAAIIFGVLITTVIAVVSFVKIKPITQAIQTAITEQELPLTITGIPRRARQLEAERNDDLRCYEITANSPDYASFGTMFSDNNAPLPSFELSVDTETSYQEKLREYVSAYLQNLTASNANYPLTQKKIVFTLQNSTNGWIATMADDDLLALQNERKNAVSLVVESIYESLPVDAQIQITEHKQSILQAVFQDEYLASETNFLSVNGIGKGYYEVSLHFPAPQYAADNAIFANDNVQRSDGKLLVYCEDGIAPIPITNVEDWEARLANSSVEELAATYAQDVDYSAYVKMLQDVYEAYAQQLLTNGEEYDAFLVYVSCGNCAKTAEMGGQFLSVGSKNAALCRNGTILSDSFDTAGWDDIQSMRSNSHNITGLREDGTLLINGCIGTSDQIHDITWHDVVSFDALYDCVVAVLKDGSVISTGQRRNSDDYCNYDIDFSQWENIESLQMSSYGGIVRGIRKDGSQTFICCHDGSVINTAGQADLIDIQVFESYQGFYSVIGLLSDGTVKVVDGNFPGGGDLSKWTDIKSMLINRNGIIGLRSDGKVSYIASPDSRSKLSYNDLGLEAWTNIEKIYSYYDFSFLGLRMDGTVAVAGMIYTEGSWHELQSSDFSDWEDIIEIYQSGSYILGLKSDGTVAGVGSIDLGKGVYVNVKTVISTWSNIQSLDIVGNNIVGYRNDGSIIGVGSMYKDDPSNTFSMNVDGWKDIVKLYNYGDCYILGLNENGTVFSQGKIYIYSESGTGAYKVSYNEINLSDWGDIVCLYTDYNYIIGLREDGTIVGFGDFEEEITKWDLW</sequence>
<feature type="region of interest" description="Disordered" evidence="5">
    <location>
        <begin position="326"/>
        <end position="384"/>
    </location>
</feature>
<keyword evidence="3 8" id="KW-0418">Kinase</keyword>
<dbReference type="InterPro" id="IPR009091">
    <property type="entry name" value="RCC1/BLIP-II"/>
</dbReference>
<dbReference type="PANTHER" id="PTHR43289:SF34">
    <property type="entry name" value="SERINE_THREONINE-PROTEIN KINASE YBDM-RELATED"/>
    <property type="match status" value="1"/>
</dbReference>